<evidence type="ECO:0000313" key="1">
    <source>
        <dbReference type="EMBL" id="THB60484.1"/>
    </source>
</evidence>
<sequence>MKKRNFNVVDWQEQFVYQEKLAQAKTVYQMTGGFEGEIHAAYTIHYFSYNKEDIHASESQFEGFAVFTGECQGRKGSFTYRDFGSFIDSNYHASVEIITETGDFAGMIGTGTYQPCENGM</sequence>
<evidence type="ECO:0000313" key="2">
    <source>
        <dbReference type="Proteomes" id="UP000310506"/>
    </source>
</evidence>
<organism evidence="1 2">
    <name type="scientific">Vagococcus silagei</name>
    <dbReference type="NCBI Taxonomy" id="2508885"/>
    <lineage>
        <taxon>Bacteria</taxon>
        <taxon>Bacillati</taxon>
        <taxon>Bacillota</taxon>
        <taxon>Bacilli</taxon>
        <taxon>Lactobacillales</taxon>
        <taxon>Enterococcaceae</taxon>
        <taxon>Vagococcus</taxon>
    </lineage>
</organism>
<dbReference type="Gene3D" id="2.40.350.10">
    <property type="entry name" value="SO1590-like"/>
    <property type="match status" value="1"/>
</dbReference>
<proteinExistence type="predicted"/>
<dbReference type="EMBL" id="SDGV01000023">
    <property type="protein sequence ID" value="THB60484.1"/>
    <property type="molecule type" value="Genomic_DNA"/>
</dbReference>
<accession>A0A4S3B091</accession>
<keyword evidence="2" id="KW-1185">Reference proteome</keyword>
<dbReference type="AlphaFoldDB" id="A0A4S3B091"/>
<gene>
    <name evidence="1" type="ORF">ESZ54_10420</name>
</gene>
<reference evidence="1 2" key="1">
    <citation type="submission" date="2019-01" db="EMBL/GenBank/DDBJ databases">
        <title>Vagococcus silagei sp. nov. isolated from brewer's grain.</title>
        <authorList>
            <person name="Guu J.-R."/>
        </authorList>
    </citation>
    <scope>NUCLEOTIDE SEQUENCE [LARGE SCALE GENOMIC DNA]</scope>
    <source>
        <strain evidence="1 2">2B-2</strain>
    </source>
</reference>
<protein>
    <submittedName>
        <fullName evidence="1">DUF3224 family protein</fullName>
    </submittedName>
</protein>
<dbReference type="InterPro" id="IPR023159">
    <property type="entry name" value="SO1590-like_sf"/>
</dbReference>
<name>A0A4S3B091_9ENTE</name>
<dbReference type="RefSeq" id="WP_136137599.1">
    <property type="nucleotide sequence ID" value="NZ_SDGV01000023.1"/>
</dbReference>
<comment type="caution">
    <text evidence="1">The sequence shown here is derived from an EMBL/GenBank/DDBJ whole genome shotgun (WGS) entry which is preliminary data.</text>
</comment>
<dbReference type="Pfam" id="PF11528">
    <property type="entry name" value="DUF3224"/>
    <property type="match status" value="1"/>
</dbReference>
<dbReference type="SUPFAM" id="SSF159238">
    <property type="entry name" value="SO1590-like"/>
    <property type="match status" value="1"/>
</dbReference>
<dbReference type="OrthoDB" id="2199891at2"/>
<dbReference type="InterPro" id="IPR021607">
    <property type="entry name" value="DUF3224"/>
</dbReference>
<dbReference type="Proteomes" id="UP000310506">
    <property type="component" value="Unassembled WGS sequence"/>
</dbReference>